<reference evidence="1" key="1">
    <citation type="submission" date="2018-02" db="EMBL/GenBank/DDBJ databases">
        <title>Rhizophora mucronata_Transcriptome.</title>
        <authorList>
            <person name="Meera S.P."/>
            <person name="Sreeshan A."/>
            <person name="Augustine A."/>
        </authorList>
    </citation>
    <scope>NUCLEOTIDE SEQUENCE</scope>
    <source>
        <tissue evidence="1">Leaf</tissue>
    </source>
</reference>
<name>A0A2P2PNW7_RHIMU</name>
<proteinExistence type="predicted"/>
<sequence length="36" mass="4019">MCLHVPNKIVLAKISLQLKQTIVILSPSLYLLKVSN</sequence>
<evidence type="ECO:0000313" key="1">
    <source>
        <dbReference type="EMBL" id="MBX56299.1"/>
    </source>
</evidence>
<accession>A0A2P2PNW7</accession>
<dbReference type="AlphaFoldDB" id="A0A2P2PNW7"/>
<organism evidence="1">
    <name type="scientific">Rhizophora mucronata</name>
    <name type="common">Asiatic mangrove</name>
    <dbReference type="NCBI Taxonomy" id="61149"/>
    <lineage>
        <taxon>Eukaryota</taxon>
        <taxon>Viridiplantae</taxon>
        <taxon>Streptophyta</taxon>
        <taxon>Embryophyta</taxon>
        <taxon>Tracheophyta</taxon>
        <taxon>Spermatophyta</taxon>
        <taxon>Magnoliopsida</taxon>
        <taxon>eudicotyledons</taxon>
        <taxon>Gunneridae</taxon>
        <taxon>Pentapetalae</taxon>
        <taxon>rosids</taxon>
        <taxon>fabids</taxon>
        <taxon>Malpighiales</taxon>
        <taxon>Rhizophoraceae</taxon>
        <taxon>Rhizophora</taxon>
    </lineage>
</organism>
<dbReference type="EMBL" id="GGEC01075815">
    <property type="protein sequence ID" value="MBX56299.1"/>
    <property type="molecule type" value="Transcribed_RNA"/>
</dbReference>
<protein>
    <submittedName>
        <fullName evidence="1">Uncharacterized protein</fullName>
    </submittedName>
</protein>